<dbReference type="InterPro" id="IPR001606">
    <property type="entry name" value="ARID_dom"/>
</dbReference>
<protein>
    <submittedName>
        <fullName evidence="10">Uncharacterized protein</fullName>
    </submittedName>
</protein>
<dbReference type="PANTHER" id="PTHR46691">
    <property type="entry name" value="HIGH MOBILITY GROUP B PROTEIN 9"/>
    <property type="match status" value="1"/>
</dbReference>
<evidence type="ECO:0000256" key="3">
    <source>
        <dbReference type="ARBA" id="ARBA00023163"/>
    </source>
</evidence>
<gene>
    <name evidence="10" type="ordered locus">AXX17_At1g50270</name>
</gene>
<dbReference type="PANTHER" id="PTHR46691:SF6">
    <property type="entry name" value="HIGH MOBILITY GROUP B PROTEIN 10-RELATED"/>
    <property type="match status" value="1"/>
</dbReference>
<dbReference type="SUPFAM" id="SSF46774">
    <property type="entry name" value="ARID-like"/>
    <property type="match status" value="1"/>
</dbReference>
<dbReference type="CDD" id="cd22009">
    <property type="entry name" value="HMG-box_AtHMGB9-like"/>
    <property type="match status" value="1"/>
</dbReference>
<dbReference type="InterPro" id="IPR045303">
    <property type="entry name" value="ARID_HMGB9-like"/>
</dbReference>
<keyword evidence="2 6" id="KW-0238">DNA-binding</keyword>
<proteinExistence type="predicted"/>
<dbReference type="SUPFAM" id="SSF47095">
    <property type="entry name" value="HMG-box"/>
    <property type="match status" value="1"/>
</dbReference>
<evidence type="ECO:0000256" key="4">
    <source>
        <dbReference type="ARBA" id="ARBA00023242"/>
    </source>
</evidence>
<dbReference type="GO" id="GO:0005634">
    <property type="term" value="C:nucleus"/>
    <property type="evidence" value="ECO:0007669"/>
    <property type="project" value="UniProtKB-UniRule"/>
</dbReference>
<feature type="domain" description="HMG box" evidence="8">
    <location>
        <begin position="215"/>
        <end position="282"/>
    </location>
</feature>
<accession>A0A178WAW1</accession>
<feature type="domain" description="ARID" evidence="9">
    <location>
        <begin position="34"/>
        <end position="125"/>
    </location>
</feature>
<evidence type="ECO:0000256" key="7">
    <source>
        <dbReference type="SAM" id="MobiDB-lite"/>
    </source>
</evidence>
<dbReference type="PROSITE" id="PS51011">
    <property type="entry name" value="ARID"/>
    <property type="match status" value="1"/>
</dbReference>
<dbReference type="ExpressionAtlas" id="A0A178WAW1">
    <property type="expression patterns" value="baseline and differential"/>
</dbReference>
<dbReference type="Pfam" id="PF01388">
    <property type="entry name" value="ARID"/>
    <property type="match status" value="1"/>
</dbReference>
<dbReference type="SMART" id="SM00398">
    <property type="entry name" value="HMG"/>
    <property type="match status" value="1"/>
</dbReference>
<dbReference type="GO" id="GO:0003677">
    <property type="term" value="F:DNA binding"/>
    <property type="evidence" value="ECO:0007669"/>
    <property type="project" value="UniProtKB-UniRule"/>
</dbReference>
<dbReference type="InterPro" id="IPR036910">
    <property type="entry name" value="HMG_box_dom_sf"/>
</dbReference>
<dbReference type="InterPro" id="IPR009071">
    <property type="entry name" value="HMG_box_dom"/>
</dbReference>
<feature type="region of interest" description="Disordered" evidence="7">
    <location>
        <begin position="298"/>
        <end position="337"/>
    </location>
</feature>
<reference evidence="11" key="1">
    <citation type="journal article" date="2016" name="Proc. Natl. Acad. Sci. U.S.A.">
        <title>Chromosome-level assembly of Arabidopsis thaliana Ler reveals the extent of translocation and inversion polymorphisms.</title>
        <authorList>
            <person name="Zapata L."/>
            <person name="Ding J."/>
            <person name="Willing E.M."/>
            <person name="Hartwig B."/>
            <person name="Bezdan D."/>
            <person name="Jiao W.B."/>
            <person name="Patel V."/>
            <person name="Velikkakam James G."/>
            <person name="Koornneef M."/>
            <person name="Ossowski S."/>
            <person name="Schneeberger K."/>
        </authorList>
    </citation>
    <scope>NUCLEOTIDE SEQUENCE [LARGE SCALE GENOMIC DNA]</scope>
    <source>
        <strain evidence="11">cv. Landsberg erecta</strain>
    </source>
</reference>
<evidence type="ECO:0000256" key="6">
    <source>
        <dbReference type="PROSITE-ProRule" id="PRU00267"/>
    </source>
</evidence>
<dbReference type="Gene3D" id="1.10.150.60">
    <property type="entry name" value="ARID DNA-binding domain"/>
    <property type="match status" value="1"/>
</dbReference>
<keyword evidence="4 6" id="KW-0539">Nucleus</keyword>
<dbReference type="InterPro" id="IPR036431">
    <property type="entry name" value="ARID_dom_sf"/>
</dbReference>
<keyword evidence="3" id="KW-0804">Transcription</keyword>
<comment type="function">
    <text evidence="5">Binds preferentially DNA with A/T-rich content.</text>
</comment>
<evidence type="ECO:0000256" key="5">
    <source>
        <dbReference type="ARBA" id="ARBA00054600"/>
    </source>
</evidence>
<feature type="DNA-binding region" description="HMG box" evidence="6">
    <location>
        <begin position="215"/>
        <end position="282"/>
    </location>
</feature>
<dbReference type="Proteomes" id="UP000078284">
    <property type="component" value="Chromosome 1"/>
</dbReference>
<evidence type="ECO:0000313" key="11">
    <source>
        <dbReference type="Proteomes" id="UP000078284"/>
    </source>
</evidence>
<dbReference type="PROSITE" id="PS50118">
    <property type="entry name" value="HMG_BOX_2"/>
    <property type="match status" value="1"/>
</dbReference>
<evidence type="ECO:0000313" key="10">
    <source>
        <dbReference type="EMBL" id="OAP15579.1"/>
    </source>
</evidence>
<dbReference type="Pfam" id="PF00505">
    <property type="entry name" value="HMG_box"/>
    <property type="match status" value="1"/>
</dbReference>
<dbReference type="CDD" id="cd16872">
    <property type="entry name" value="ARID_HMGB9-like"/>
    <property type="match status" value="1"/>
</dbReference>
<dbReference type="AlphaFoldDB" id="A0A178WAW1"/>
<organism evidence="10 11">
    <name type="scientific">Arabidopsis thaliana</name>
    <name type="common">Mouse-ear cress</name>
    <dbReference type="NCBI Taxonomy" id="3702"/>
    <lineage>
        <taxon>Eukaryota</taxon>
        <taxon>Viridiplantae</taxon>
        <taxon>Streptophyta</taxon>
        <taxon>Embryophyta</taxon>
        <taxon>Tracheophyta</taxon>
        <taxon>Spermatophyta</taxon>
        <taxon>Magnoliopsida</taxon>
        <taxon>eudicotyledons</taxon>
        <taxon>Gunneridae</taxon>
        <taxon>Pentapetalae</taxon>
        <taxon>rosids</taxon>
        <taxon>malvids</taxon>
        <taxon>Brassicales</taxon>
        <taxon>Brassicaceae</taxon>
        <taxon>Camelineae</taxon>
        <taxon>Arabidopsis</taxon>
    </lineage>
</organism>
<dbReference type="SMART" id="SM01014">
    <property type="entry name" value="ARID"/>
    <property type="match status" value="1"/>
</dbReference>
<dbReference type="FunFam" id="1.10.150.60:FF:000022">
    <property type="entry name" value="High mobility group B protein 15"/>
    <property type="match status" value="1"/>
</dbReference>
<evidence type="ECO:0000256" key="2">
    <source>
        <dbReference type="ARBA" id="ARBA00023125"/>
    </source>
</evidence>
<keyword evidence="1" id="KW-0805">Transcription regulation</keyword>
<feature type="region of interest" description="Disordered" evidence="7">
    <location>
        <begin position="197"/>
        <end position="221"/>
    </location>
</feature>
<evidence type="ECO:0000259" key="8">
    <source>
        <dbReference type="PROSITE" id="PS50118"/>
    </source>
</evidence>
<feature type="compositionally biased region" description="Low complexity" evidence="7">
    <location>
        <begin position="319"/>
        <end position="329"/>
    </location>
</feature>
<sequence length="337" mass="38031">MSTDSSQFEVVPANASALDNDVSSHMSMLYQDIVRNPELFWEMLRDFHESSDKKFKIPIVGGKSLDLHRLFNEVTSRGGLEKVIKDRRCKEVIDAFNFKTTITNSAFVLRKCYLKMLFEFEHLYYFQAPLSTFWEKEKALKLLIEKSANRDKDSQELKPGTVITGIIDGKFESGYLISTKVGSEKLKGMLYHISPETKRGKKKAKSSQGDSHKPPKRQRTGYNFFVAEQSVRIKAENAGQKVSSPKNLGNMWTNLSESDRKVYYEKSREDGKRYKMEILQYRSLMESRVAEIVAATDAGTSASAAETADEASQENLAKTDACTSASSAAETEDEVSQ</sequence>
<comment type="caution">
    <text evidence="10">The sequence shown here is derived from an EMBL/GenBank/DDBJ whole genome shotgun (WGS) entry which is preliminary data.</text>
</comment>
<dbReference type="SMART" id="SM00501">
    <property type="entry name" value="BRIGHT"/>
    <property type="match status" value="1"/>
</dbReference>
<name>A0A178WAW1_ARATH</name>
<evidence type="ECO:0000259" key="9">
    <source>
        <dbReference type="PROSITE" id="PS51011"/>
    </source>
</evidence>
<dbReference type="EMBL" id="LUHQ01000001">
    <property type="protein sequence ID" value="OAP15579.1"/>
    <property type="molecule type" value="Genomic_DNA"/>
</dbReference>
<evidence type="ECO:0000256" key="1">
    <source>
        <dbReference type="ARBA" id="ARBA00023015"/>
    </source>
</evidence>
<dbReference type="Gene3D" id="1.10.30.10">
    <property type="entry name" value="High mobility group box domain"/>
    <property type="match status" value="1"/>
</dbReference>